<reference evidence="2" key="1">
    <citation type="submission" date="2021-06" db="EMBL/GenBank/DDBJ databases">
        <authorList>
            <person name="Kallberg Y."/>
            <person name="Tangrot J."/>
            <person name="Rosling A."/>
        </authorList>
    </citation>
    <scope>NUCLEOTIDE SEQUENCE</scope>
    <source>
        <strain evidence="2">IN212</strain>
    </source>
</reference>
<accession>A0A9N9P9Z3</accession>
<dbReference type="AlphaFoldDB" id="A0A9N9P9Z3"/>
<feature type="region of interest" description="Disordered" evidence="1">
    <location>
        <begin position="1"/>
        <end position="22"/>
    </location>
</feature>
<proteinExistence type="predicted"/>
<name>A0A9N9P9Z3_9GLOM</name>
<gene>
    <name evidence="2" type="ORF">RFULGI_LOCUS17314</name>
</gene>
<dbReference type="EMBL" id="CAJVPZ010067164">
    <property type="protein sequence ID" value="CAG8796824.1"/>
    <property type="molecule type" value="Genomic_DNA"/>
</dbReference>
<comment type="caution">
    <text evidence="2">The sequence shown here is derived from an EMBL/GenBank/DDBJ whole genome shotgun (WGS) entry which is preliminary data.</text>
</comment>
<feature type="non-terminal residue" evidence="2">
    <location>
        <position position="80"/>
    </location>
</feature>
<feature type="compositionally biased region" description="Polar residues" evidence="1">
    <location>
        <begin position="8"/>
        <end position="17"/>
    </location>
</feature>
<dbReference type="OrthoDB" id="10339465at2759"/>
<protein>
    <submittedName>
        <fullName evidence="2">18689_t:CDS:1</fullName>
    </submittedName>
</protein>
<sequence length="80" mass="8712">MPLEKRTTFTPCSSGSDKNPLKVTISPDPPAPNQQITFFVSQLMSVNVLDGIVHVELFKGDYDQSKTCSFSAVKAGETFS</sequence>
<dbReference type="Proteomes" id="UP000789396">
    <property type="component" value="Unassembled WGS sequence"/>
</dbReference>
<keyword evidence="3" id="KW-1185">Reference proteome</keyword>
<evidence type="ECO:0000313" key="2">
    <source>
        <dbReference type="EMBL" id="CAG8796824.1"/>
    </source>
</evidence>
<organism evidence="2 3">
    <name type="scientific">Racocetra fulgida</name>
    <dbReference type="NCBI Taxonomy" id="60492"/>
    <lineage>
        <taxon>Eukaryota</taxon>
        <taxon>Fungi</taxon>
        <taxon>Fungi incertae sedis</taxon>
        <taxon>Mucoromycota</taxon>
        <taxon>Glomeromycotina</taxon>
        <taxon>Glomeromycetes</taxon>
        <taxon>Diversisporales</taxon>
        <taxon>Gigasporaceae</taxon>
        <taxon>Racocetra</taxon>
    </lineage>
</organism>
<evidence type="ECO:0000313" key="3">
    <source>
        <dbReference type="Proteomes" id="UP000789396"/>
    </source>
</evidence>
<evidence type="ECO:0000256" key="1">
    <source>
        <dbReference type="SAM" id="MobiDB-lite"/>
    </source>
</evidence>